<organism evidence="2 3">
    <name type="scientific">Pseudomonas phage Psa21</name>
    <dbReference type="NCBI Taxonomy" id="2530023"/>
    <lineage>
        <taxon>Viruses</taxon>
        <taxon>Duplodnaviria</taxon>
        <taxon>Heunggongvirae</taxon>
        <taxon>Uroviricota</taxon>
        <taxon>Caudoviricetes</taxon>
        <taxon>Chimalliviridae</taxon>
        <taxon>Tepukevirus</taxon>
        <taxon>Tepukevirus Psa21</taxon>
    </lineage>
</organism>
<gene>
    <name evidence="2" type="ORF">PSA21_214</name>
</gene>
<accession>A0A481W4M6</accession>
<evidence type="ECO:0000256" key="1">
    <source>
        <dbReference type="SAM" id="Phobius"/>
    </source>
</evidence>
<name>A0A481W4M6_9CAUD</name>
<proteinExistence type="predicted"/>
<feature type="transmembrane region" description="Helical" evidence="1">
    <location>
        <begin position="34"/>
        <end position="53"/>
    </location>
</feature>
<keyword evidence="3" id="KW-1185">Reference proteome</keyword>
<keyword evidence="1" id="KW-0472">Membrane</keyword>
<protein>
    <submittedName>
        <fullName evidence="2">Uncharacterized protein</fullName>
    </submittedName>
</protein>
<evidence type="ECO:0000313" key="2">
    <source>
        <dbReference type="EMBL" id="QBJ02740.1"/>
    </source>
</evidence>
<keyword evidence="1" id="KW-0812">Transmembrane</keyword>
<dbReference type="EMBL" id="MK552327">
    <property type="protein sequence ID" value="QBJ02740.1"/>
    <property type="molecule type" value="Genomic_DNA"/>
</dbReference>
<sequence>MVIVTTQALLSLWPFLKRAIFGEREIKEVLLENRHITFMLFCIMLMLATIFWVGSELDAVKVENHAIVRELEDLKATHGIPDVDARRRRLDELLK</sequence>
<reference evidence="2 3" key="1">
    <citation type="submission" date="2019-02" db="EMBL/GenBank/DDBJ databases">
        <authorList>
            <person name="Frampton R.A."/>
            <person name="Wojtus J.K."/>
            <person name="Fineran P.C."/>
            <person name="Hendrickson H.L."/>
        </authorList>
    </citation>
    <scope>NUCLEOTIDE SEQUENCE [LARGE SCALE GENOMIC DNA]</scope>
</reference>
<evidence type="ECO:0000313" key="3">
    <source>
        <dbReference type="Proteomes" id="UP000294134"/>
    </source>
</evidence>
<dbReference type="Proteomes" id="UP000294134">
    <property type="component" value="Segment"/>
</dbReference>
<keyword evidence="1" id="KW-1133">Transmembrane helix</keyword>